<dbReference type="InterPro" id="IPR013762">
    <property type="entry name" value="Integrase-like_cat_sf"/>
</dbReference>
<dbReference type="GO" id="GO:0015074">
    <property type="term" value="P:DNA integration"/>
    <property type="evidence" value="ECO:0007669"/>
    <property type="project" value="InterPro"/>
</dbReference>
<dbReference type="Gene3D" id="1.10.443.10">
    <property type="entry name" value="Intergrase catalytic core"/>
    <property type="match status" value="1"/>
</dbReference>
<dbReference type="Pfam" id="PF12012">
    <property type="entry name" value="DUF3504"/>
    <property type="match status" value="1"/>
</dbReference>
<dbReference type="Proteomes" id="UP000770717">
    <property type="component" value="Unassembled WGS sequence"/>
</dbReference>
<evidence type="ECO:0000256" key="1">
    <source>
        <dbReference type="ARBA" id="ARBA00022499"/>
    </source>
</evidence>
<evidence type="ECO:0000313" key="6">
    <source>
        <dbReference type="EMBL" id="KAG9464075.1"/>
    </source>
</evidence>
<evidence type="ECO:0000256" key="2">
    <source>
        <dbReference type="ARBA" id="ARBA00022553"/>
    </source>
</evidence>
<keyword evidence="3" id="KW-0832">Ubl conjugation</keyword>
<dbReference type="PANTHER" id="PTHR46963:SF5">
    <property type="entry name" value="GLUTAMINE RICH 1 LIKE 2 KRUPPEL-ASSOCIATED BOX CONTAINING [PROVISIONAL]"/>
    <property type="match status" value="1"/>
</dbReference>
<dbReference type="InterPro" id="IPR021893">
    <property type="entry name" value="ZMYM2-like_C"/>
</dbReference>
<protein>
    <recommendedName>
        <fullName evidence="5">ZMYM2-like/QRICH1 C-terminal domain-containing protein</fullName>
    </recommendedName>
</protein>
<organism evidence="6 7">
    <name type="scientific">Eleutherodactylus coqui</name>
    <name type="common">Puerto Rican coqui</name>
    <dbReference type="NCBI Taxonomy" id="57060"/>
    <lineage>
        <taxon>Eukaryota</taxon>
        <taxon>Metazoa</taxon>
        <taxon>Chordata</taxon>
        <taxon>Craniata</taxon>
        <taxon>Vertebrata</taxon>
        <taxon>Euteleostomi</taxon>
        <taxon>Amphibia</taxon>
        <taxon>Batrachia</taxon>
        <taxon>Anura</taxon>
        <taxon>Neobatrachia</taxon>
        <taxon>Hyloidea</taxon>
        <taxon>Eleutherodactylidae</taxon>
        <taxon>Eleutherodactylinae</taxon>
        <taxon>Eleutherodactylus</taxon>
        <taxon>Eleutherodactylus</taxon>
    </lineage>
</organism>
<dbReference type="GO" id="GO:0003677">
    <property type="term" value="F:DNA binding"/>
    <property type="evidence" value="ECO:0007669"/>
    <property type="project" value="InterPro"/>
</dbReference>
<evidence type="ECO:0000313" key="7">
    <source>
        <dbReference type="Proteomes" id="UP000770717"/>
    </source>
</evidence>
<name>A0A8J6BI88_ELECQ</name>
<reference evidence="6" key="1">
    <citation type="thesis" date="2020" institute="ProQuest LLC" country="789 East Eisenhower Parkway, Ann Arbor, MI, USA">
        <title>Comparative Genomics and Chromosome Evolution.</title>
        <authorList>
            <person name="Mudd A.B."/>
        </authorList>
    </citation>
    <scope>NUCLEOTIDE SEQUENCE</scope>
    <source>
        <strain evidence="6">HN-11 Male</strain>
        <tissue evidence="6">Kidney and liver</tissue>
    </source>
</reference>
<dbReference type="GO" id="GO:0006310">
    <property type="term" value="P:DNA recombination"/>
    <property type="evidence" value="ECO:0007669"/>
    <property type="project" value="InterPro"/>
</dbReference>
<dbReference type="InterPro" id="IPR042838">
    <property type="entry name" value="KIAA1958"/>
</dbReference>
<evidence type="ECO:0000256" key="4">
    <source>
        <dbReference type="SAM" id="MobiDB-lite"/>
    </source>
</evidence>
<keyword evidence="2" id="KW-0597">Phosphoprotein</keyword>
<keyword evidence="7" id="KW-1185">Reference proteome</keyword>
<gene>
    <name evidence="6" type="ORF">GDO78_020546</name>
</gene>
<evidence type="ECO:0000259" key="5">
    <source>
        <dbReference type="Pfam" id="PF12012"/>
    </source>
</evidence>
<dbReference type="EMBL" id="WNTK01005154">
    <property type="protein sequence ID" value="KAG9464075.1"/>
    <property type="molecule type" value="Genomic_DNA"/>
</dbReference>
<feature type="compositionally biased region" description="Basic and acidic residues" evidence="4">
    <location>
        <begin position="343"/>
        <end position="352"/>
    </location>
</feature>
<proteinExistence type="predicted"/>
<feature type="domain" description="ZMYM2-like/QRICH1 C-terminal" evidence="5">
    <location>
        <begin position="131"/>
        <end position="277"/>
    </location>
</feature>
<evidence type="ECO:0000256" key="3">
    <source>
        <dbReference type="ARBA" id="ARBA00022843"/>
    </source>
</evidence>
<feature type="non-terminal residue" evidence="6">
    <location>
        <position position="352"/>
    </location>
</feature>
<dbReference type="AlphaFoldDB" id="A0A8J6BI88"/>
<accession>A0A8J6BI88</accession>
<feature type="region of interest" description="Disordered" evidence="4">
    <location>
        <begin position="281"/>
        <end position="352"/>
    </location>
</feature>
<sequence>MAELGRADNKNTLKKTKFDLRIVQSYLCRAQEERPLLAIPVGELDEHLSTFIRTHRKPDGSEYEAGTLRGILGSLDRHFEKSGYPYAIYRSKETKFKKTVSAMRERQTYLKALGRSAHPSQAEPLSERDIERLYATGAIGLHSPTALLHMLFFNIGLHFSLRTLEQHSLKWGDIALKSDPQGRKYLEHTKKLTAGRGSNRLHPVHTIRMQIYESPEQPDRDVVKAYQKYAAERPDKMKAKDSPFYLTPQPNNRPGYARWFKNLPVGEARIRGIMKHLKMAAGLSPQQSGAVKKSEEPDGESVNGCTSNGHAVKREDEEEPYQDSSQRNPKIKEEWEEPAELCAEEKSLIPGR</sequence>
<dbReference type="PANTHER" id="PTHR46963">
    <property type="entry name" value="SIMILAR TO RIKEN CDNA E130308A19"/>
    <property type="match status" value="1"/>
</dbReference>
<comment type="caution">
    <text evidence="6">The sequence shown here is derived from an EMBL/GenBank/DDBJ whole genome shotgun (WGS) entry which is preliminary data.</text>
</comment>
<keyword evidence="1" id="KW-1017">Isopeptide bond</keyword>
<dbReference type="OrthoDB" id="5957988at2759"/>